<dbReference type="Proteomes" id="UP000478463">
    <property type="component" value="Chromosome"/>
</dbReference>
<dbReference type="GO" id="GO:0003677">
    <property type="term" value="F:DNA binding"/>
    <property type="evidence" value="ECO:0007669"/>
    <property type="project" value="UniProtKB-KW"/>
</dbReference>
<evidence type="ECO:0000256" key="1">
    <source>
        <dbReference type="ARBA" id="ARBA00023015"/>
    </source>
</evidence>
<dbReference type="AlphaFoldDB" id="A0A6L7IZY9"/>
<keyword evidence="1" id="KW-0805">Transcription regulation</keyword>
<gene>
    <name evidence="4" type="ORF">GS424_003560</name>
</gene>
<dbReference type="RefSeq" id="WP_160943469.1">
    <property type="nucleotide sequence ID" value="NZ_CP063310.1"/>
</dbReference>
<accession>A0A6L7IZY9</accession>
<organism evidence="4 5">
    <name type="scientific">Eggerthella guodeyinii</name>
    <dbReference type="NCBI Taxonomy" id="2690837"/>
    <lineage>
        <taxon>Bacteria</taxon>
        <taxon>Bacillati</taxon>
        <taxon>Actinomycetota</taxon>
        <taxon>Coriobacteriia</taxon>
        <taxon>Eggerthellales</taxon>
        <taxon>Eggerthellaceae</taxon>
        <taxon>Eggerthella</taxon>
    </lineage>
</organism>
<evidence type="ECO:0000313" key="4">
    <source>
        <dbReference type="EMBL" id="QOS68945.1"/>
    </source>
</evidence>
<dbReference type="PANTHER" id="PTHR44688">
    <property type="entry name" value="DNA-BINDING TRANSCRIPTIONAL ACTIVATOR DEVR_DOSR"/>
    <property type="match status" value="1"/>
</dbReference>
<evidence type="ECO:0000313" key="5">
    <source>
        <dbReference type="Proteomes" id="UP000478463"/>
    </source>
</evidence>
<dbReference type="InterPro" id="IPR036388">
    <property type="entry name" value="WH-like_DNA-bd_sf"/>
</dbReference>
<reference evidence="4 5" key="1">
    <citation type="submission" date="2020-10" db="EMBL/GenBank/DDBJ databases">
        <title>Eggerthella sp. nov., isolated from human feces.</title>
        <authorList>
            <person name="Yajun G."/>
        </authorList>
    </citation>
    <scope>NUCLEOTIDE SEQUENCE [LARGE SCALE GENOMIC DNA]</scope>
    <source>
        <strain evidence="4 5">HF-1101</strain>
    </source>
</reference>
<dbReference type="EMBL" id="CP063310">
    <property type="protein sequence ID" value="QOS68945.1"/>
    <property type="molecule type" value="Genomic_DNA"/>
</dbReference>
<dbReference type="PRINTS" id="PR00038">
    <property type="entry name" value="HTHLUXR"/>
</dbReference>
<dbReference type="Pfam" id="PF00196">
    <property type="entry name" value="GerE"/>
    <property type="match status" value="1"/>
</dbReference>
<dbReference type="CDD" id="cd06170">
    <property type="entry name" value="LuxR_C_like"/>
    <property type="match status" value="1"/>
</dbReference>
<protein>
    <submittedName>
        <fullName evidence="4">Helix-turn-helix transcriptional regulator</fullName>
    </submittedName>
</protein>
<dbReference type="SUPFAM" id="SSF46894">
    <property type="entry name" value="C-terminal effector domain of the bipartite response regulators"/>
    <property type="match status" value="1"/>
</dbReference>
<name>A0A6L7IZY9_9ACTN</name>
<dbReference type="InterPro" id="IPR016032">
    <property type="entry name" value="Sig_transdc_resp-reg_C-effctor"/>
</dbReference>
<dbReference type="PANTHER" id="PTHR44688:SF16">
    <property type="entry name" value="DNA-BINDING TRANSCRIPTIONAL ACTIVATOR DEVR_DOSR"/>
    <property type="match status" value="1"/>
</dbReference>
<keyword evidence="3" id="KW-0804">Transcription</keyword>
<dbReference type="InterPro" id="IPR000792">
    <property type="entry name" value="Tscrpt_reg_LuxR_C"/>
</dbReference>
<evidence type="ECO:0000256" key="2">
    <source>
        <dbReference type="ARBA" id="ARBA00023125"/>
    </source>
</evidence>
<dbReference type="PROSITE" id="PS50043">
    <property type="entry name" value="HTH_LUXR_2"/>
    <property type="match status" value="1"/>
</dbReference>
<dbReference type="KEGG" id="egd:GS424_003560"/>
<sequence length="491" mass="51994">MRFSQDFKLESLLFVAFFATLPLYSPNLVMFHDLLSGSEAFMPPFVNTMMVSAVAAGLGVALVSTRRGVATFVRFPVVLASTVCYLAGFGLFALTLGVEGLGSEGLAMAAGIAVSLGVVPLCVAWGTYLSVLDLRQALLSFSLMIGVASLAELLLSAVEIRVGLVAYGLLLVLGCVLPCWKAARGSLARVAGGAGGEDRELERFATEAAGAIGGREGLLRGVRGMASVLAMPFAGLLVFAFVMGVRKFLVFDLFYVEALGGIVAALVVLPLCLVKTERPLLSLIYQVLLPLFALVLVVLNSFPVGTVFQWLAATFSYVFYGVVGILALASLCAMAHAREFPPTLIYGLTVSGFALASLGGIMCGALPPFEDQQGGPILLVVSTIYFAVLVAAPLLMAWRREGRDGGDVVLGRAGEGAPTQLQQRCERIAGDRGLSPRETEVLAYLGRGHGIVFVASTLVISESTVRTHVKSIYRKLEVSSREELLQLIDEG</sequence>
<evidence type="ECO:0000256" key="3">
    <source>
        <dbReference type="ARBA" id="ARBA00023163"/>
    </source>
</evidence>
<dbReference type="SMART" id="SM00421">
    <property type="entry name" value="HTH_LUXR"/>
    <property type="match status" value="1"/>
</dbReference>
<proteinExistence type="predicted"/>
<keyword evidence="2" id="KW-0238">DNA-binding</keyword>
<dbReference type="Gene3D" id="1.10.10.10">
    <property type="entry name" value="Winged helix-like DNA-binding domain superfamily/Winged helix DNA-binding domain"/>
    <property type="match status" value="1"/>
</dbReference>
<dbReference type="GO" id="GO:0006355">
    <property type="term" value="P:regulation of DNA-templated transcription"/>
    <property type="evidence" value="ECO:0007669"/>
    <property type="project" value="InterPro"/>
</dbReference>